<gene>
    <name evidence="2" type="ORF">Fot_00521</name>
</gene>
<dbReference type="PANTHER" id="PTHR33738">
    <property type="entry name" value="EMB|CAB82975.1"/>
    <property type="match status" value="1"/>
</dbReference>
<evidence type="ECO:0000256" key="1">
    <source>
        <dbReference type="SAM" id="MobiDB-lite"/>
    </source>
</evidence>
<dbReference type="PANTHER" id="PTHR33738:SF21">
    <property type="entry name" value="TPRXL"/>
    <property type="match status" value="1"/>
</dbReference>
<accession>A0ABD1X1X8</accession>
<keyword evidence="3" id="KW-1185">Reference proteome</keyword>
<dbReference type="Proteomes" id="UP001604277">
    <property type="component" value="Unassembled WGS sequence"/>
</dbReference>
<proteinExistence type="predicted"/>
<sequence length="160" mass="18465">MEKSDLSSSFTTVLFGPNDSSKPSSSRLVESIFGPNDKHVNSDYMTQRSRERFDGLSKKERNSTYENGTVEPCYYNSSIYYGAQQIYSPTNQNTIPQHNTDHSITNALSLMYQKSRNRRLYNLSIIIIIIIHEMKNDEELGCHYVQEVENIYSIYNIKIG</sequence>
<feature type="region of interest" description="Disordered" evidence="1">
    <location>
        <begin position="1"/>
        <end position="28"/>
    </location>
</feature>
<evidence type="ECO:0000313" key="2">
    <source>
        <dbReference type="EMBL" id="KAL2555782.1"/>
    </source>
</evidence>
<protein>
    <submittedName>
        <fullName evidence="2">Uncharacterized protein</fullName>
    </submittedName>
</protein>
<dbReference type="AlphaFoldDB" id="A0ABD1X1X8"/>
<evidence type="ECO:0000313" key="3">
    <source>
        <dbReference type="Proteomes" id="UP001604277"/>
    </source>
</evidence>
<reference evidence="3" key="1">
    <citation type="submission" date="2024-07" db="EMBL/GenBank/DDBJ databases">
        <title>Two chromosome-level genome assemblies of Korean endemic species Abeliophyllum distichum and Forsythia ovata (Oleaceae).</title>
        <authorList>
            <person name="Jang H."/>
        </authorList>
    </citation>
    <scope>NUCLEOTIDE SEQUENCE [LARGE SCALE GENOMIC DNA]</scope>
</reference>
<organism evidence="2 3">
    <name type="scientific">Forsythia ovata</name>
    <dbReference type="NCBI Taxonomy" id="205694"/>
    <lineage>
        <taxon>Eukaryota</taxon>
        <taxon>Viridiplantae</taxon>
        <taxon>Streptophyta</taxon>
        <taxon>Embryophyta</taxon>
        <taxon>Tracheophyta</taxon>
        <taxon>Spermatophyta</taxon>
        <taxon>Magnoliopsida</taxon>
        <taxon>eudicotyledons</taxon>
        <taxon>Gunneridae</taxon>
        <taxon>Pentapetalae</taxon>
        <taxon>asterids</taxon>
        <taxon>lamiids</taxon>
        <taxon>Lamiales</taxon>
        <taxon>Oleaceae</taxon>
        <taxon>Forsythieae</taxon>
        <taxon>Forsythia</taxon>
    </lineage>
</organism>
<comment type="caution">
    <text evidence="2">The sequence shown here is derived from an EMBL/GenBank/DDBJ whole genome shotgun (WGS) entry which is preliminary data.</text>
</comment>
<dbReference type="EMBL" id="JBFOLJ010000001">
    <property type="protein sequence ID" value="KAL2555782.1"/>
    <property type="molecule type" value="Genomic_DNA"/>
</dbReference>
<name>A0ABD1X1X8_9LAMI</name>